<feature type="region of interest" description="Disordered" evidence="1">
    <location>
        <begin position="77"/>
        <end position="119"/>
    </location>
</feature>
<dbReference type="Proteomes" id="UP000030671">
    <property type="component" value="Unassembled WGS sequence"/>
</dbReference>
<protein>
    <submittedName>
        <fullName evidence="2">Uncharacterized protein</fullName>
    </submittedName>
</protein>
<accession>W4K7H8</accession>
<reference evidence="2 3" key="1">
    <citation type="journal article" date="2012" name="New Phytol.">
        <title>Insight into trade-off between wood decay and parasitism from the genome of a fungal forest pathogen.</title>
        <authorList>
            <person name="Olson A."/>
            <person name="Aerts A."/>
            <person name="Asiegbu F."/>
            <person name="Belbahri L."/>
            <person name="Bouzid O."/>
            <person name="Broberg A."/>
            <person name="Canback B."/>
            <person name="Coutinho P.M."/>
            <person name="Cullen D."/>
            <person name="Dalman K."/>
            <person name="Deflorio G."/>
            <person name="van Diepen L.T."/>
            <person name="Dunand C."/>
            <person name="Duplessis S."/>
            <person name="Durling M."/>
            <person name="Gonthier P."/>
            <person name="Grimwood J."/>
            <person name="Fossdal C.G."/>
            <person name="Hansson D."/>
            <person name="Henrissat B."/>
            <person name="Hietala A."/>
            <person name="Himmelstrand K."/>
            <person name="Hoffmeister D."/>
            <person name="Hogberg N."/>
            <person name="James T.Y."/>
            <person name="Karlsson M."/>
            <person name="Kohler A."/>
            <person name="Kues U."/>
            <person name="Lee Y.H."/>
            <person name="Lin Y.C."/>
            <person name="Lind M."/>
            <person name="Lindquist E."/>
            <person name="Lombard V."/>
            <person name="Lucas S."/>
            <person name="Lunden K."/>
            <person name="Morin E."/>
            <person name="Murat C."/>
            <person name="Park J."/>
            <person name="Raffaello T."/>
            <person name="Rouze P."/>
            <person name="Salamov A."/>
            <person name="Schmutz J."/>
            <person name="Solheim H."/>
            <person name="Stahlberg J."/>
            <person name="Velez H."/>
            <person name="de Vries R.P."/>
            <person name="Wiebenga A."/>
            <person name="Woodward S."/>
            <person name="Yakovlev I."/>
            <person name="Garbelotto M."/>
            <person name="Martin F."/>
            <person name="Grigoriev I.V."/>
            <person name="Stenlid J."/>
        </authorList>
    </citation>
    <scope>NUCLEOTIDE SEQUENCE [LARGE SCALE GENOMIC DNA]</scope>
    <source>
        <strain evidence="2 3">TC 32-1</strain>
    </source>
</reference>
<sequence>MHPPRHAVFWPPGTPAPFSKAHARTRFGIAFKARNSQPPPSLPKLPPLSAFNAVWRFEFLQPFPSLLSLCPSLSFSSSPMHPRHVHEPHYSTPAPSSLPIRGSRGVPPSRSLAPDPLSY</sequence>
<organism evidence="2 3">
    <name type="scientific">Heterobasidion irregulare (strain TC 32-1)</name>
    <dbReference type="NCBI Taxonomy" id="747525"/>
    <lineage>
        <taxon>Eukaryota</taxon>
        <taxon>Fungi</taxon>
        <taxon>Dikarya</taxon>
        <taxon>Basidiomycota</taxon>
        <taxon>Agaricomycotina</taxon>
        <taxon>Agaricomycetes</taxon>
        <taxon>Russulales</taxon>
        <taxon>Bondarzewiaceae</taxon>
        <taxon>Heterobasidion</taxon>
        <taxon>Heterobasidion annosum species complex</taxon>
    </lineage>
</organism>
<evidence type="ECO:0000313" key="2">
    <source>
        <dbReference type="EMBL" id="ETW81021.1"/>
    </source>
</evidence>
<dbReference type="EMBL" id="KI925459">
    <property type="protein sequence ID" value="ETW81021.1"/>
    <property type="molecule type" value="Genomic_DNA"/>
</dbReference>
<dbReference type="KEGG" id="hir:HETIRDRAFT_102081"/>
<dbReference type="AlphaFoldDB" id="W4K7H8"/>
<evidence type="ECO:0000256" key="1">
    <source>
        <dbReference type="SAM" id="MobiDB-lite"/>
    </source>
</evidence>
<gene>
    <name evidence="2" type="ORF">HETIRDRAFT_102081</name>
</gene>
<evidence type="ECO:0000313" key="3">
    <source>
        <dbReference type="Proteomes" id="UP000030671"/>
    </source>
</evidence>
<dbReference type="HOGENOM" id="CLU_2061790_0_0_1"/>
<proteinExistence type="predicted"/>
<name>W4K7H8_HETIT</name>
<dbReference type="GeneID" id="20665821"/>
<dbReference type="InParanoid" id="W4K7H8"/>
<dbReference type="RefSeq" id="XP_009547702.1">
    <property type="nucleotide sequence ID" value="XM_009549407.1"/>
</dbReference>
<keyword evidence="3" id="KW-1185">Reference proteome</keyword>